<dbReference type="PANTHER" id="PTHR43643:SF3">
    <property type="entry name" value="HISTIDINOL-PHOSPHATE AMINOTRANSFERASE"/>
    <property type="match status" value="1"/>
</dbReference>
<proteinExistence type="inferred from homology"/>
<evidence type="ECO:0000259" key="8">
    <source>
        <dbReference type="Pfam" id="PF00155"/>
    </source>
</evidence>
<reference evidence="10" key="1">
    <citation type="submission" date="2016-10" db="EMBL/GenBank/DDBJ databases">
        <authorList>
            <person name="Varghese N."/>
            <person name="Submissions S."/>
        </authorList>
    </citation>
    <scope>NUCLEOTIDE SEQUENCE [LARGE SCALE GENOMIC DNA]</scope>
    <source>
        <strain evidence="10">FP5</strain>
    </source>
</reference>
<protein>
    <recommendedName>
        <fullName evidence="7">Histidinol-phosphate aminotransferase</fullName>
        <ecNumber evidence="7">2.6.1.9</ecNumber>
    </recommendedName>
    <alternativeName>
        <fullName evidence="7">Imidazole acetol-phosphate transaminase</fullName>
    </alternativeName>
</protein>
<evidence type="ECO:0000256" key="6">
    <source>
        <dbReference type="ARBA" id="ARBA00023102"/>
    </source>
</evidence>
<dbReference type="GO" id="GO:0030170">
    <property type="term" value="F:pyridoxal phosphate binding"/>
    <property type="evidence" value="ECO:0007669"/>
    <property type="project" value="InterPro"/>
</dbReference>
<dbReference type="Gene3D" id="3.40.640.10">
    <property type="entry name" value="Type I PLP-dependent aspartate aminotransferase-like (Major domain)"/>
    <property type="match status" value="1"/>
</dbReference>
<dbReference type="CDD" id="cd00609">
    <property type="entry name" value="AAT_like"/>
    <property type="match status" value="1"/>
</dbReference>
<gene>
    <name evidence="7" type="primary">hisC</name>
    <name evidence="9" type="ORF">SAMN05216353_10747</name>
</gene>
<evidence type="ECO:0000256" key="3">
    <source>
        <dbReference type="ARBA" id="ARBA00022576"/>
    </source>
</evidence>
<dbReference type="NCBIfam" id="TIGR01141">
    <property type="entry name" value="hisC"/>
    <property type="match status" value="1"/>
</dbReference>
<evidence type="ECO:0000256" key="7">
    <source>
        <dbReference type="HAMAP-Rule" id="MF_01023"/>
    </source>
</evidence>
<dbReference type="Gene3D" id="3.90.1150.10">
    <property type="entry name" value="Aspartate Aminotransferase, domain 1"/>
    <property type="match status" value="1"/>
</dbReference>
<dbReference type="Proteomes" id="UP000198897">
    <property type="component" value="Unassembled WGS sequence"/>
</dbReference>
<comment type="catalytic activity">
    <reaction evidence="7">
        <text>L-histidinol phosphate + 2-oxoglutarate = 3-(imidazol-4-yl)-2-oxopropyl phosphate + L-glutamate</text>
        <dbReference type="Rhea" id="RHEA:23744"/>
        <dbReference type="ChEBI" id="CHEBI:16810"/>
        <dbReference type="ChEBI" id="CHEBI:29985"/>
        <dbReference type="ChEBI" id="CHEBI:57766"/>
        <dbReference type="ChEBI" id="CHEBI:57980"/>
        <dbReference type="EC" id="2.6.1.9"/>
    </reaction>
</comment>
<evidence type="ECO:0000256" key="5">
    <source>
        <dbReference type="ARBA" id="ARBA00022898"/>
    </source>
</evidence>
<dbReference type="OrthoDB" id="9813612at2"/>
<dbReference type="InterPro" id="IPR004839">
    <property type="entry name" value="Aminotransferase_I/II_large"/>
</dbReference>
<feature type="domain" description="Aminotransferase class I/classII large" evidence="8">
    <location>
        <begin position="31"/>
        <end position="355"/>
    </location>
</feature>
<comment type="pathway">
    <text evidence="7">Amino-acid biosynthesis; L-histidine biosynthesis; L-histidine from 5-phospho-alpha-D-ribose 1-diphosphate: step 7/9.</text>
</comment>
<sequence>MVKPRPQIDQIAMYSPGKPVEELKREKGLSKIVKMASNENPFGYSPLAAEAIRAEMKEIPLYPEVTSPLLAEKLANKLAVSSNQVVFGNGSDEIIRLLTRTYINEGDEVLMAGVTFPRYKTNVIIEGGVPIEIEMEEGGVHDLEEMGESFNEKTKMVFVCNPNNPTGTIVHKERLKAFIKKVPSHVIVVMDEAYYEYTDSSQYLETVPLLDQYKNMVILRTFSKVYGLAALRIGYGLMATEMVNDLHKVKEPFNINRLAQAAASASLDDDEFLYESIRLNKEGRELLAKQFEAMNLSYFPTQTNFIMVDIGFPAKEVYEYLLNLGVIIRPGHLMGYPTMIRVTIGEQKDNQYFIDCLEAYLKEQQKDEKGVLKQ</sequence>
<keyword evidence="6 7" id="KW-0368">Histidine biosynthesis</keyword>
<keyword evidence="4 7" id="KW-0808">Transferase</keyword>
<evidence type="ECO:0000256" key="4">
    <source>
        <dbReference type="ARBA" id="ARBA00022679"/>
    </source>
</evidence>
<dbReference type="RefSeq" id="WP_089751145.1">
    <property type="nucleotide sequence ID" value="NZ_FOOG01000007.1"/>
</dbReference>
<evidence type="ECO:0000256" key="2">
    <source>
        <dbReference type="ARBA" id="ARBA00011738"/>
    </source>
</evidence>
<keyword evidence="7" id="KW-0028">Amino-acid biosynthesis</keyword>
<keyword evidence="3 7" id="KW-0032">Aminotransferase</keyword>
<dbReference type="PANTHER" id="PTHR43643">
    <property type="entry name" value="HISTIDINOL-PHOSPHATE AMINOTRANSFERASE 2"/>
    <property type="match status" value="1"/>
</dbReference>
<accession>A0A1I2L3M3</accession>
<evidence type="ECO:0000313" key="9">
    <source>
        <dbReference type="EMBL" id="SFF73119.1"/>
    </source>
</evidence>
<dbReference type="InterPro" id="IPR015421">
    <property type="entry name" value="PyrdxlP-dep_Trfase_major"/>
</dbReference>
<comment type="similarity">
    <text evidence="7">Belongs to the class-II pyridoxal-phosphate-dependent aminotransferase family. Histidinol-phosphate aminotransferase subfamily.</text>
</comment>
<dbReference type="HAMAP" id="MF_01023">
    <property type="entry name" value="HisC_aminotrans_2"/>
    <property type="match status" value="1"/>
</dbReference>
<dbReference type="UniPathway" id="UPA00031">
    <property type="reaction ID" value="UER00012"/>
</dbReference>
<comment type="cofactor">
    <cofactor evidence="1 7">
        <name>pyridoxal 5'-phosphate</name>
        <dbReference type="ChEBI" id="CHEBI:597326"/>
    </cofactor>
</comment>
<keyword evidence="10" id="KW-1185">Reference proteome</keyword>
<dbReference type="InterPro" id="IPR050106">
    <property type="entry name" value="HistidinolP_aminotransfase"/>
</dbReference>
<dbReference type="GO" id="GO:0004400">
    <property type="term" value="F:histidinol-phosphate transaminase activity"/>
    <property type="evidence" value="ECO:0007669"/>
    <property type="project" value="UniProtKB-UniRule"/>
</dbReference>
<comment type="subunit">
    <text evidence="2 7">Homodimer.</text>
</comment>
<evidence type="ECO:0000313" key="10">
    <source>
        <dbReference type="Proteomes" id="UP000198897"/>
    </source>
</evidence>
<dbReference type="GO" id="GO:0000105">
    <property type="term" value="P:L-histidine biosynthetic process"/>
    <property type="evidence" value="ECO:0007669"/>
    <property type="project" value="UniProtKB-UniRule"/>
</dbReference>
<feature type="modified residue" description="N6-(pyridoxal phosphate)lysine" evidence="7">
    <location>
        <position position="224"/>
    </location>
</feature>
<dbReference type="InterPro" id="IPR015424">
    <property type="entry name" value="PyrdxlP-dep_Trfase"/>
</dbReference>
<dbReference type="InterPro" id="IPR005861">
    <property type="entry name" value="HisP_aminotrans"/>
</dbReference>
<organism evidence="9 10">
    <name type="scientific">Halobacillus alkaliphilus</name>
    <dbReference type="NCBI Taxonomy" id="396056"/>
    <lineage>
        <taxon>Bacteria</taxon>
        <taxon>Bacillati</taxon>
        <taxon>Bacillota</taxon>
        <taxon>Bacilli</taxon>
        <taxon>Bacillales</taxon>
        <taxon>Bacillaceae</taxon>
        <taxon>Halobacillus</taxon>
    </lineage>
</organism>
<dbReference type="InterPro" id="IPR015422">
    <property type="entry name" value="PyrdxlP-dep_Trfase_small"/>
</dbReference>
<name>A0A1I2L3M3_9BACI</name>
<dbReference type="SUPFAM" id="SSF53383">
    <property type="entry name" value="PLP-dependent transferases"/>
    <property type="match status" value="1"/>
</dbReference>
<dbReference type="EMBL" id="FOOG01000007">
    <property type="protein sequence ID" value="SFF73119.1"/>
    <property type="molecule type" value="Genomic_DNA"/>
</dbReference>
<keyword evidence="5 7" id="KW-0663">Pyridoxal phosphate</keyword>
<dbReference type="Pfam" id="PF00155">
    <property type="entry name" value="Aminotran_1_2"/>
    <property type="match status" value="1"/>
</dbReference>
<dbReference type="AlphaFoldDB" id="A0A1I2L3M3"/>
<evidence type="ECO:0000256" key="1">
    <source>
        <dbReference type="ARBA" id="ARBA00001933"/>
    </source>
</evidence>
<dbReference type="EC" id="2.6.1.9" evidence="7"/>